<keyword evidence="4" id="KW-1185">Reference proteome</keyword>
<dbReference type="EMBL" id="JASPKY010000035">
    <property type="protein sequence ID" value="KAK9747004.1"/>
    <property type="molecule type" value="Genomic_DNA"/>
</dbReference>
<sequence>MGRKRGPEESPDREVSRPRLGTFHESPLRPDQESPELLRAPQARRSLSANDIVALDDPEQLPSELYDLPFLELLLKLWTGVDDAVAAVIQSVTVGTSRGLDTAITRWLDAQFPPVPGYVGEIRGLPLLGSETSPEISEVEKFFAGIYEDAPPQKRPVPTTTTGGAPIYVPIQEEEILGAIKGWKNSAPGPDGITVSQVKRCPTRHLQVIFNALMYRRLSPQIFRASRTILLPKDGDRKEPSKWKPVSISSAVQLLFHRVLARRITNSVNLHPLQRGFVEIDGTLANTIILDTYIKSRRIQGKPFNILSLDVTKAFDSVTHQAIFHALRRFDVPQPIVDYLAAAFHSSYTTTSTGG</sequence>
<keyword evidence="3" id="KW-0808">Transferase</keyword>
<dbReference type="Pfam" id="PF00078">
    <property type="entry name" value="RVT_1"/>
    <property type="match status" value="1"/>
</dbReference>
<feature type="region of interest" description="Disordered" evidence="1">
    <location>
        <begin position="1"/>
        <end position="41"/>
    </location>
</feature>
<dbReference type="InterPro" id="IPR043502">
    <property type="entry name" value="DNA/RNA_pol_sf"/>
</dbReference>
<dbReference type="InterPro" id="IPR000477">
    <property type="entry name" value="RT_dom"/>
</dbReference>
<gene>
    <name evidence="3" type="ORF">QE152_g5695</name>
</gene>
<protein>
    <submittedName>
        <fullName evidence="3">Reverse transcriptase (RNA-dependent DNA polymerase)</fullName>
    </submittedName>
</protein>
<name>A0AAW1MQA3_POPJA</name>
<dbReference type="Proteomes" id="UP001458880">
    <property type="component" value="Unassembled WGS sequence"/>
</dbReference>
<dbReference type="SUPFAM" id="SSF56672">
    <property type="entry name" value="DNA/RNA polymerases"/>
    <property type="match status" value="1"/>
</dbReference>
<comment type="caution">
    <text evidence="3">The sequence shown here is derived from an EMBL/GenBank/DDBJ whole genome shotgun (WGS) entry which is preliminary data.</text>
</comment>
<dbReference type="PANTHER" id="PTHR19446">
    <property type="entry name" value="REVERSE TRANSCRIPTASES"/>
    <property type="match status" value="1"/>
</dbReference>
<evidence type="ECO:0000259" key="2">
    <source>
        <dbReference type="PROSITE" id="PS50878"/>
    </source>
</evidence>
<dbReference type="AlphaFoldDB" id="A0AAW1MQA3"/>
<dbReference type="GO" id="GO:0003964">
    <property type="term" value="F:RNA-directed DNA polymerase activity"/>
    <property type="evidence" value="ECO:0007669"/>
    <property type="project" value="UniProtKB-KW"/>
</dbReference>
<evidence type="ECO:0000313" key="4">
    <source>
        <dbReference type="Proteomes" id="UP001458880"/>
    </source>
</evidence>
<keyword evidence="3" id="KW-0695">RNA-directed DNA polymerase</keyword>
<keyword evidence="3" id="KW-0548">Nucleotidyltransferase</keyword>
<feature type="domain" description="Reverse transcriptase" evidence="2">
    <location>
        <begin position="212"/>
        <end position="355"/>
    </location>
</feature>
<organism evidence="3 4">
    <name type="scientific">Popillia japonica</name>
    <name type="common">Japanese beetle</name>
    <dbReference type="NCBI Taxonomy" id="7064"/>
    <lineage>
        <taxon>Eukaryota</taxon>
        <taxon>Metazoa</taxon>
        <taxon>Ecdysozoa</taxon>
        <taxon>Arthropoda</taxon>
        <taxon>Hexapoda</taxon>
        <taxon>Insecta</taxon>
        <taxon>Pterygota</taxon>
        <taxon>Neoptera</taxon>
        <taxon>Endopterygota</taxon>
        <taxon>Coleoptera</taxon>
        <taxon>Polyphaga</taxon>
        <taxon>Scarabaeiformia</taxon>
        <taxon>Scarabaeidae</taxon>
        <taxon>Rutelinae</taxon>
        <taxon>Popillia</taxon>
    </lineage>
</organism>
<feature type="compositionally biased region" description="Basic and acidic residues" evidence="1">
    <location>
        <begin position="1"/>
        <end position="17"/>
    </location>
</feature>
<proteinExistence type="predicted"/>
<dbReference type="PROSITE" id="PS50878">
    <property type="entry name" value="RT_POL"/>
    <property type="match status" value="1"/>
</dbReference>
<accession>A0AAW1MQA3</accession>
<reference evidence="3 4" key="1">
    <citation type="journal article" date="2024" name="BMC Genomics">
        <title>De novo assembly and annotation of Popillia japonica's genome with initial clues to its potential as an invasive pest.</title>
        <authorList>
            <person name="Cucini C."/>
            <person name="Boschi S."/>
            <person name="Funari R."/>
            <person name="Cardaioli E."/>
            <person name="Iannotti N."/>
            <person name="Marturano G."/>
            <person name="Paoli F."/>
            <person name="Bruttini M."/>
            <person name="Carapelli A."/>
            <person name="Frati F."/>
            <person name="Nardi F."/>
        </authorList>
    </citation>
    <scope>NUCLEOTIDE SEQUENCE [LARGE SCALE GENOMIC DNA]</scope>
    <source>
        <strain evidence="3">DMR45628</strain>
    </source>
</reference>
<evidence type="ECO:0000256" key="1">
    <source>
        <dbReference type="SAM" id="MobiDB-lite"/>
    </source>
</evidence>
<evidence type="ECO:0000313" key="3">
    <source>
        <dbReference type="EMBL" id="KAK9747004.1"/>
    </source>
</evidence>